<sequence>MSSFGGFSSNRQQMGTVSEINMIPLIDVMLVLLIIFMITAPLLTHAIKIDVPRVSSQPAEQDPESIDLAIKASGEMYWNNEPLDMDQLSEKMTQLVKEQEEKTINLRIRADGEVFYEHIAQVMATARNTGVKRLGFITTPDVSKADQRAIEATKASTPTASSAEAASSGTNATPTSEHRTAPSTAAPASGAAQSNAATADAVPAN</sequence>
<name>A0A096AP24_9BURK</name>
<evidence type="ECO:0000256" key="5">
    <source>
        <dbReference type="ARBA" id="ARBA00022989"/>
    </source>
</evidence>
<dbReference type="AlphaFoldDB" id="A0A096AP24"/>
<reference evidence="10 11" key="1">
    <citation type="submission" date="2014-07" db="EMBL/GenBank/DDBJ databases">
        <authorList>
            <person name="McCorrison J."/>
            <person name="Sanka R."/>
            <person name="Torralba M."/>
            <person name="Gillis M."/>
            <person name="Haft D.H."/>
            <person name="Methe B."/>
            <person name="Sutton G."/>
            <person name="Nelson K.E."/>
        </authorList>
    </citation>
    <scope>NUCLEOTIDE SEQUENCE [LARGE SCALE GENOMIC DNA]</scope>
    <source>
        <strain evidence="10 11">DNF00040</strain>
    </source>
</reference>
<protein>
    <recommendedName>
        <fullName evidence="12">Biopolymer transporter ExbD</fullName>
    </recommendedName>
</protein>
<gene>
    <name evidence="10" type="ORF">HMPREF2130_01135</name>
</gene>
<dbReference type="OrthoDB" id="9798629at2"/>
<comment type="similarity">
    <text evidence="2 7">Belongs to the ExbD/TolR family.</text>
</comment>
<organism evidence="10 11">
    <name type="scientific">Oligella urethralis DNF00040</name>
    <dbReference type="NCBI Taxonomy" id="1401065"/>
    <lineage>
        <taxon>Bacteria</taxon>
        <taxon>Pseudomonadati</taxon>
        <taxon>Pseudomonadota</taxon>
        <taxon>Betaproteobacteria</taxon>
        <taxon>Burkholderiales</taxon>
        <taxon>Alcaligenaceae</taxon>
        <taxon>Oligella</taxon>
    </lineage>
</organism>
<feature type="transmembrane region" description="Helical" evidence="9">
    <location>
        <begin position="20"/>
        <end position="43"/>
    </location>
</feature>
<keyword evidence="7" id="KW-0653">Protein transport</keyword>
<evidence type="ECO:0000256" key="7">
    <source>
        <dbReference type="RuleBase" id="RU003879"/>
    </source>
</evidence>
<dbReference type="GO" id="GO:0022857">
    <property type="term" value="F:transmembrane transporter activity"/>
    <property type="evidence" value="ECO:0007669"/>
    <property type="project" value="InterPro"/>
</dbReference>
<feature type="region of interest" description="Disordered" evidence="8">
    <location>
        <begin position="142"/>
        <end position="205"/>
    </location>
</feature>
<evidence type="ECO:0000256" key="2">
    <source>
        <dbReference type="ARBA" id="ARBA00005811"/>
    </source>
</evidence>
<dbReference type="EMBL" id="JRNI01000005">
    <property type="protein sequence ID" value="KGF32382.1"/>
    <property type="molecule type" value="Genomic_DNA"/>
</dbReference>
<keyword evidence="4 7" id="KW-0812">Transmembrane</keyword>
<keyword evidence="11" id="KW-1185">Reference proteome</keyword>
<dbReference type="PANTHER" id="PTHR30558">
    <property type="entry name" value="EXBD MEMBRANE COMPONENT OF PMF-DRIVEN MACROMOLECULE IMPORT SYSTEM"/>
    <property type="match status" value="1"/>
</dbReference>
<dbReference type="GO" id="GO:0015031">
    <property type="term" value="P:protein transport"/>
    <property type="evidence" value="ECO:0007669"/>
    <property type="project" value="UniProtKB-KW"/>
</dbReference>
<evidence type="ECO:0000256" key="1">
    <source>
        <dbReference type="ARBA" id="ARBA00004162"/>
    </source>
</evidence>
<evidence type="ECO:0000256" key="6">
    <source>
        <dbReference type="ARBA" id="ARBA00023136"/>
    </source>
</evidence>
<evidence type="ECO:0000256" key="8">
    <source>
        <dbReference type="SAM" id="MobiDB-lite"/>
    </source>
</evidence>
<dbReference type="RefSeq" id="WP_036557240.1">
    <property type="nucleotide sequence ID" value="NZ_JRNI01000005.1"/>
</dbReference>
<feature type="compositionally biased region" description="Low complexity" evidence="8">
    <location>
        <begin position="152"/>
        <end position="173"/>
    </location>
</feature>
<evidence type="ECO:0000313" key="10">
    <source>
        <dbReference type="EMBL" id="KGF32382.1"/>
    </source>
</evidence>
<comment type="subcellular location">
    <subcellularLocation>
        <location evidence="1">Cell membrane</location>
        <topology evidence="1">Single-pass membrane protein</topology>
    </subcellularLocation>
    <subcellularLocation>
        <location evidence="7">Cell membrane</location>
        <topology evidence="7">Single-pass type II membrane protein</topology>
    </subcellularLocation>
</comment>
<keyword evidence="5 9" id="KW-1133">Transmembrane helix</keyword>
<accession>A0A096AP24</accession>
<dbReference type="Gene3D" id="3.30.420.270">
    <property type="match status" value="1"/>
</dbReference>
<dbReference type="eggNOG" id="COG0848">
    <property type="taxonomic scope" value="Bacteria"/>
</dbReference>
<comment type="caution">
    <text evidence="10">The sequence shown here is derived from an EMBL/GenBank/DDBJ whole genome shotgun (WGS) entry which is preliminary data.</text>
</comment>
<evidence type="ECO:0000256" key="4">
    <source>
        <dbReference type="ARBA" id="ARBA00022692"/>
    </source>
</evidence>
<keyword evidence="7" id="KW-0813">Transport</keyword>
<keyword evidence="3" id="KW-1003">Cell membrane</keyword>
<keyword evidence="6 9" id="KW-0472">Membrane</keyword>
<dbReference type="Proteomes" id="UP000029629">
    <property type="component" value="Unassembled WGS sequence"/>
</dbReference>
<evidence type="ECO:0000313" key="11">
    <source>
        <dbReference type="Proteomes" id="UP000029629"/>
    </source>
</evidence>
<evidence type="ECO:0008006" key="12">
    <source>
        <dbReference type="Google" id="ProtNLM"/>
    </source>
</evidence>
<dbReference type="Pfam" id="PF02472">
    <property type="entry name" value="ExbD"/>
    <property type="match status" value="1"/>
</dbReference>
<evidence type="ECO:0000256" key="3">
    <source>
        <dbReference type="ARBA" id="ARBA00022475"/>
    </source>
</evidence>
<proteinExistence type="inferred from homology"/>
<dbReference type="GO" id="GO:0005886">
    <property type="term" value="C:plasma membrane"/>
    <property type="evidence" value="ECO:0007669"/>
    <property type="project" value="UniProtKB-SubCell"/>
</dbReference>
<feature type="compositionally biased region" description="Low complexity" evidence="8">
    <location>
        <begin position="181"/>
        <end position="205"/>
    </location>
</feature>
<dbReference type="PANTHER" id="PTHR30558:SF7">
    <property type="entry name" value="TOL-PAL SYSTEM PROTEIN TOLR"/>
    <property type="match status" value="1"/>
</dbReference>
<evidence type="ECO:0000256" key="9">
    <source>
        <dbReference type="SAM" id="Phobius"/>
    </source>
</evidence>
<dbReference type="InterPro" id="IPR003400">
    <property type="entry name" value="ExbD"/>
</dbReference>